<protein>
    <recommendedName>
        <fullName evidence="5">MYND-type domain-containing protein</fullName>
    </recommendedName>
</protein>
<dbReference type="Pfam" id="PF01753">
    <property type="entry name" value="zf-MYND"/>
    <property type="match status" value="1"/>
</dbReference>
<evidence type="ECO:0000256" key="2">
    <source>
        <dbReference type="ARBA" id="ARBA00022771"/>
    </source>
</evidence>
<dbReference type="OrthoDB" id="432970at2759"/>
<evidence type="ECO:0000313" key="7">
    <source>
        <dbReference type="Proteomes" id="UP000053477"/>
    </source>
</evidence>
<feature type="domain" description="MYND-type" evidence="5">
    <location>
        <begin position="321"/>
        <end position="363"/>
    </location>
</feature>
<dbReference type="EMBL" id="KQ085897">
    <property type="protein sequence ID" value="KLO18170.1"/>
    <property type="molecule type" value="Genomic_DNA"/>
</dbReference>
<evidence type="ECO:0000259" key="5">
    <source>
        <dbReference type="PROSITE" id="PS50865"/>
    </source>
</evidence>
<reference evidence="6 7" key="1">
    <citation type="submission" date="2015-04" db="EMBL/GenBank/DDBJ databases">
        <title>Complete genome sequence of Schizopora paradoxa KUC8140, a cosmopolitan wood degrader in East Asia.</title>
        <authorList>
            <consortium name="DOE Joint Genome Institute"/>
            <person name="Min B."/>
            <person name="Park H."/>
            <person name="Jang Y."/>
            <person name="Kim J.-J."/>
            <person name="Kim K.H."/>
            <person name="Pangilinan J."/>
            <person name="Lipzen A."/>
            <person name="Riley R."/>
            <person name="Grigoriev I.V."/>
            <person name="Spatafora J.W."/>
            <person name="Choi I.-G."/>
        </authorList>
    </citation>
    <scope>NUCLEOTIDE SEQUENCE [LARGE SCALE GENOMIC DNA]</scope>
    <source>
        <strain evidence="6 7">KUC8140</strain>
    </source>
</reference>
<evidence type="ECO:0000256" key="3">
    <source>
        <dbReference type="ARBA" id="ARBA00022833"/>
    </source>
</evidence>
<dbReference type="AlphaFoldDB" id="A0A0H2S1G7"/>
<keyword evidence="2 4" id="KW-0863">Zinc-finger</keyword>
<gene>
    <name evidence="6" type="ORF">SCHPADRAFT_936433</name>
</gene>
<name>A0A0H2S1G7_9AGAM</name>
<dbReference type="STRING" id="27342.A0A0H2S1G7"/>
<proteinExistence type="predicted"/>
<dbReference type="PROSITE" id="PS50865">
    <property type="entry name" value="ZF_MYND_2"/>
    <property type="match status" value="1"/>
</dbReference>
<evidence type="ECO:0000256" key="1">
    <source>
        <dbReference type="ARBA" id="ARBA00022723"/>
    </source>
</evidence>
<dbReference type="InParanoid" id="A0A0H2S1G7"/>
<keyword evidence="7" id="KW-1185">Reference proteome</keyword>
<keyword evidence="3" id="KW-0862">Zinc</keyword>
<dbReference type="GO" id="GO:0008270">
    <property type="term" value="F:zinc ion binding"/>
    <property type="evidence" value="ECO:0007669"/>
    <property type="project" value="UniProtKB-KW"/>
</dbReference>
<sequence>MTAALCLSTLGSTYFSNHKPQLRQCWPNLISWAKALFRGRKYNELFLSTIDSYFNFAARFDPELLDEDDILDFAVELWNGEEEGVLERDRYATGALVSCLSIRVGQDVHFYNHSNCNAPILVQTLLARFAAACSSISERCIPIDLLILLWELANSSVVQILDALRWSNDLVRVVCRGLVAIMDDFNLNQTDLHDDLVGNGMKVLSMFVPLSLGAMNDALRSGILQILLTVAGGEWRYKCGNRAEILISVLQPCLVLDPVVDSAKTSMAELAAKLYYDVRDALDEATPRFQEEWARFCSLLLEQDCVFRLFENGYAYECGVCASCRKIESRIRTDFKKCAGCRAVLYCSKICAKNDWGRHRADCLTVSKDIQKNRPYVYQEKALRRLVLLQVGRHWSSILTLAQRKGIAPAHLGVYVDHNVVPFTFKLFDCRNVYESIPERQYVSDQDPFAKIIAKETVRANSEEGLPVCLMLVITHLGRIDVPYQVYLTDTRGLNRERPDVRIAHVALYTDEDGKILYPGMNDLLQDFVLKAALSSSWRTLWRNDTNPFEWSEETPLQAK</sequence>
<accession>A0A0H2S1G7</accession>
<evidence type="ECO:0000313" key="6">
    <source>
        <dbReference type="EMBL" id="KLO18170.1"/>
    </source>
</evidence>
<dbReference type="InterPro" id="IPR002893">
    <property type="entry name" value="Znf_MYND"/>
</dbReference>
<dbReference type="Proteomes" id="UP000053477">
    <property type="component" value="Unassembled WGS sequence"/>
</dbReference>
<keyword evidence="1" id="KW-0479">Metal-binding</keyword>
<dbReference type="SUPFAM" id="SSF144232">
    <property type="entry name" value="HIT/MYND zinc finger-like"/>
    <property type="match status" value="1"/>
</dbReference>
<dbReference type="Gene3D" id="6.10.140.2220">
    <property type="match status" value="1"/>
</dbReference>
<evidence type="ECO:0000256" key="4">
    <source>
        <dbReference type="PROSITE-ProRule" id="PRU00134"/>
    </source>
</evidence>
<organism evidence="6 7">
    <name type="scientific">Schizopora paradoxa</name>
    <dbReference type="NCBI Taxonomy" id="27342"/>
    <lineage>
        <taxon>Eukaryota</taxon>
        <taxon>Fungi</taxon>
        <taxon>Dikarya</taxon>
        <taxon>Basidiomycota</taxon>
        <taxon>Agaricomycotina</taxon>
        <taxon>Agaricomycetes</taxon>
        <taxon>Hymenochaetales</taxon>
        <taxon>Schizoporaceae</taxon>
        <taxon>Schizopora</taxon>
    </lineage>
</organism>